<dbReference type="SUPFAM" id="SSF50249">
    <property type="entry name" value="Nucleic acid-binding proteins"/>
    <property type="match status" value="1"/>
</dbReference>
<feature type="region of interest" description="Disordered" evidence="9">
    <location>
        <begin position="249"/>
        <end position="297"/>
    </location>
</feature>
<dbReference type="GO" id="GO:0006302">
    <property type="term" value="P:double-strand break repair"/>
    <property type="evidence" value="ECO:0007669"/>
    <property type="project" value="TreeGrafter"/>
</dbReference>
<dbReference type="InterPro" id="IPR037278">
    <property type="entry name" value="ARFGAP/RecO"/>
</dbReference>
<keyword evidence="6 8" id="KW-0234">DNA repair</keyword>
<reference evidence="12" key="1">
    <citation type="submission" date="2016-10" db="EMBL/GenBank/DDBJ databases">
        <authorList>
            <person name="Varghese N."/>
            <person name="Submissions S."/>
        </authorList>
    </citation>
    <scope>NUCLEOTIDE SEQUENCE [LARGE SCALE GENOMIC DNA]</scope>
    <source>
        <strain evidence="12">DSM 45459</strain>
    </source>
</reference>
<evidence type="ECO:0000313" key="11">
    <source>
        <dbReference type="EMBL" id="SDQ74362.1"/>
    </source>
</evidence>
<evidence type="ECO:0000256" key="2">
    <source>
        <dbReference type="ARBA" id="ARBA00007452"/>
    </source>
</evidence>
<dbReference type="EMBL" id="FNKO01000002">
    <property type="protein sequence ID" value="SDQ74362.1"/>
    <property type="molecule type" value="Genomic_DNA"/>
</dbReference>
<evidence type="ECO:0000256" key="1">
    <source>
        <dbReference type="ARBA" id="ARBA00003065"/>
    </source>
</evidence>
<dbReference type="GO" id="GO:0006310">
    <property type="term" value="P:DNA recombination"/>
    <property type="evidence" value="ECO:0007669"/>
    <property type="project" value="UniProtKB-UniRule"/>
</dbReference>
<dbReference type="PANTHER" id="PTHR33991">
    <property type="entry name" value="DNA REPAIR PROTEIN RECO"/>
    <property type="match status" value="1"/>
</dbReference>
<dbReference type="Pfam" id="PF11967">
    <property type="entry name" value="RecO_N"/>
    <property type="match status" value="1"/>
</dbReference>
<feature type="domain" description="DNA replication/recombination mediator RecO N-terminal" evidence="10">
    <location>
        <begin position="1"/>
        <end position="79"/>
    </location>
</feature>
<dbReference type="AlphaFoldDB" id="A0A1H1DD35"/>
<dbReference type="InterPro" id="IPR042242">
    <property type="entry name" value="RecO_C"/>
</dbReference>
<dbReference type="Pfam" id="PF02565">
    <property type="entry name" value="RecO_C"/>
    <property type="match status" value="1"/>
</dbReference>
<dbReference type="NCBIfam" id="TIGR00613">
    <property type="entry name" value="reco"/>
    <property type="match status" value="1"/>
</dbReference>
<dbReference type="Gene3D" id="1.20.1440.120">
    <property type="entry name" value="Recombination protein O, C-terminal domain"/>
    <property type="match status" value="1"/>
</dbReference>
<evidence type="ECO:0000256" key="6">
    <source>
        <dbReference type="ARBA" id="ARBA00023204"/>
    </source>
</evidence>
<evidence type="ECO:0000313" key="12">
    <source>
        <dbReference type="Proteomes" id="UP000199301"/>
    </source>
</evidence>
<evidence type="ECO:0000256" key="5">
    <source>
        <dbReference type="ARBA" id="ARBA00023172"/>
    </source>
</evidence>
<proteinExistence type="inferred from homology"/>
<comment type="similarity">
    <text evidence="2 8">Belongs to the RecO family.</text>
</comment>
<dbReference type="Proteomes" id="UP000199301">
    <property type="component" value="Unassembled WGS sequence"/>
</dbReference>
<dbReference type="RefSeq" id="WP_092523250.1">
    <property type="nucleotide sequence ID" value="NZ_FNKO01000002.1"/>
</dbReference>
<organism evidence="11 12">
    <name type="scientific">Actinopolyspora saharensis</name>
    <dbReference type="NCBI Taxonomy" id="995062"/>
    <lineage>
        <taxon>Bacteria</taxon>
        <taxon>Bacillati</taxon>
        <taxon>Actinomycetota</taxon>
        <taxon>Actinomycetes</taxon>
        <taxon>Actinopolysporales</taxon>
        <taxon>Actinopolysporaceae</taxon>
        <taxon>Actinopolyspora</taxon>
    </lineage>
</organism>
<dbReference type="GO" id="GO:0043590">
    <property type="term" value="C:bacterial nucleoid"/>
    <property type="evidence" value="ECO:0007669"/>
    <property type="project" value="TreeGrafter"/>
</dbReference>
<evidence type="ECO:0000256" key="7">
    <source>
        <dbReference type="ARBA" id="ARBA00033409"/>
    </source>
</evidence>
<keyword evidence="4 8" id="KW-0227">DNA damage</keyword>
<dbReference type="STRING" id="995062.SAMN04489718_2023"/>
<sequence>MSLYRDVGVVLRVGKLGEADRIITLLTRRYGKVRAVAKGVRRTSSRFGARLEPFAHVDVQLHTGRTLDVVTQVQTLDAFGAGIVGDYRNYTTACAVLETVDRIVAEEGEPVLRMYLLVVGALRALAGGHRDASLVLDSFVLRAMAFAGWSPALGECARCGLAGPHVAFSVHVGGTVCPECRPAGASRPAADTLVLLRALLDGDWDVAESSAETVRREGSGLVAAHLQWHLERQLRSLPLVERSSAERYGDERVAAADERAEETSESAQDRVPELIRERASGAGTTAEAGPGGPLERP</sequence>
<dbReference type="InterPro" id="IPR003717">
    <property type="entry name" value="RecO"/>
</dbReference>
<evidence type="ECO:0000256" key="4">
    <source>
        <dbReference type="ARBA" id="ARBA00022763"/>
    </source>
</evidence>
<dbReference type="OrthoDB" id="9812244at2"/>
<evidence type="ECO:0000256" key="3">
    <source>
        <dbReference type="ARBA" id="ARBA00021310"/>
    </source>
</evidence>
<dbReference type="SUPFAM" id="SSF57863">
    <property type="entry name" value="ArfGap/RecO-like zinc finger"/>
    <property type="match status" value="1"/>
</dbReference>
<gene>
    <name evidence="8" type="primary">recO</name>
    <name evidence="11" type="ORF">SAMN04489718_2023</name>
</gene>
<protein>
    <recommendedName>
        <fullName evidence="3 8">DNA repair protein RecO</fullName>
    </recommendedName>
    <alternativeName>
        <fullName evidence="7 8">Recombination protein O</fullName>
    </alternativeName>
</protein>
<dbReference type="PANTHER" id="PTHR33991:SF1">
    <property type="entry name" value="DNA REPAIR PROTEIN RECO"/>
    <property type="match status" value="1"/>
</dbReference>
<dbReference type="InterPro" id="IPR022572">
    <property type="entry name" value="DNA_rep/recomb_RecO_N"/>
</dbReference>
<name>A0A1H1DD35_9ACTN</name>
<dbReference type="Gene3D" id="2.40.50.140">
    <property type="entry name" value="Nucleic acid-binding proteins"/>
    <property type="match status" value="1"/>
</dbReference>
<evidence type="ECO:0000259" key="10">
    <source>
        <dbReference type="Pfam" id="PF11967"/>
    </source>
</evidence>
<dbReference type="HAMAP" id="MF_00201">
    <property type="entry name" value="RecO"/>
    <property type="match status" value="1"/>
</dbReference>
<dbReference type="InterPro" id="IPR012340">
    <property type="entry name" value="NA-bd_OB-fold"/>
</dbReference>
<comment type="function">
    <text evidence="1 8">Involved in DNA repair and RecF pathway recombination.</text>
</comment>
<accession>A0A1H1DD35</accession>
<keyword evidence="12" id="KW-1185">Reference proteome</keyword>
<feature type="compositionally biased region" description="Basic and acidic residues" evidence="9">
    <location>
        <begin position="249"/>
        <end position="279"/>
    </location>
</feature>
<keyword evidence="5 8" id="KW-0233">DNA recombination</keyword>
<evidence type="ECO:0000256" key="9">
    <source>
        <dbReference type="SAM" id="MobiDB-lite"/>
    </source>
</evidence>
<evidence type="ECO:0000256" key="8">
    <source>
        <dbReference type="HAMAP-Rule" id="MF_00201"/>
    </source>
</evidence>